<organism evidence="3 4">
    <name type="scientific">Campylobacter concisus</name>
    <dbReference type="NCBI Taxonomy" id="199"/>
    <lineage>
        <taxon>Bacteria</taxon>
        <taxon>Pseudomonadati</taxon>
        <taxon>Campylobacterota</taxon>
        <taxon>Epsilonproteobacteria</taxon>
        <taxon>Campylobacterales</taxon>
        <taxon>Campylobacteraceae</taxon>
        <taxon>Campylobacter</taxon>
    </lineage>
</organism>
<accession>A0AAE7P262</accession>
<dbReference type="InterPro" id="IPR055911">
    <property type="entry name" value="DUF7488"/>
</dbReference>
<gene>
    <name evidence="3" type="ORF">CVT17_08560</name>
</gene>
<dbReference type="Proteomes" id="UP000594513">
    <property type="component" value="Chromosome"/>
</dbReference>
<dbReference type="AlphaFoldDB" id="A0AAE7P262"/>
<protein>
    <submittedName>
        <fullName evidence="3">PDZ domain-containing protein</fullName>
    </submittedName>
</protein>
<keyword evidence="1" id="KW-0732">Signal</keyword>
<sequence length="369" mass="41517">MRLKYKFTLAFLLSALCLNADPRPTQEDFNACFEKNKNSIVSVNKHFGVAITKNLIAVPKSDGAPLGEYVKFDPYLQLFLVRSSKELSPVVMADETNEERIKKSTWVGILNDSNNTVMGHIKSLGQNLGDFDTLSFEYNATGEINTPCCKMIGIAVGTDKFIPNRYLKHFVSYDDVYYGDIGVKFLQKEDKFFVGLVDPLGRGKMMMVDDELVSVNGIKPKSLRELNEMVLFAPKGAKLDIIVKRDKQEMLFQVPVSGDVKFNQSLDVDAPSSLDIPNFNIMPKEAQTMLDDKILVDYGITVDKNLVVTKVEPKSNAEIFGIKTGDKILGFDKQSVSSREELLEKLGELKNFTLLFTRNDFQFFARVPK</sequence>
<evidence type="ECO:0000259" key="2">
    <source>
        <dbReference type="Pfam" id="PF24314"/>
    </source>
</evidence>
<dbReference type="Gene3D" id="2.30.42.10">
    <property type="match status" value="1"/>
</dbReference>
<feature type="signal peptide" evidence="1">
    <location>
        <begin position="1"/>
        <end position="20"/>
    </location>
</feature>
<feature type="domain" description="DUF7488" evidence="2">
    <location>
        <begin position="26"/>
        <end position="174"/>
    </location>
</feature>
<dbReference type="Pfam" id="PF24314">
    <property type="entry name" value="DUF7488"/>
    <property type="match status" value="1"/>
</dbReference>
<evidence type="ECO:0000256" key="1">
    <source>
        <dbReference type="SAM" id="SignalP"/>
    </source>
</evidence>
<proteinExistence type="predicted"/>
<name>A0AAE7P262_9BACT</name>
<dbReference type="EMBL" id="CP049272">
    <property type="protein sequence ID" value="QPH87012.1"/>
    <property type="molecule type" value="Genomic_DNA"/>
</dbReference>
<reference evidence="3 4" key="1">
    <citation type="journal article" date="2018" name="Emerg. Microbes Infect.">
        <title>Genomic analysis of oral Campylobacter concisus strains identified a potential bacterial molecular marker associated with active Crohn's disease.</title>
        <authorList>
            <person name="Liu F."/>
            <person name="Ma R."/>
            <person name="Tay C.Y.A."/>
            <person name="Octavia S."/>
            <person name="Lan R."/>
            <person name="Chung H.K.L."/>
            <person name="Riordan S.M."/>
            <person name="Grimm M.C."/>
            <person name="Leong R.W."/>
            <person name="Tanaka M.M."/>
            <person name="Connor S."/>
            <person name="Zhang L."/>
        </authorList>
    </citation>
    <scope>NUCLEOTIDE SEQUENCE [LARGE SCALE GENOMIC DNA]</scope>
    <source>
        <strain evidence="3 4">P27CDO-S2</strain>
    </source>
</reference>
<dbReference type="SUPFAM" id="SSF50156">
    <property type="entry name" value="PDZ domain-like"/>
    <property type="match status" value="2"/>
</dbReference>
<feature type="chain" id="PRO_5042008037" evidence="1">
    <location>
        <begin position="21"/>
        <end position="369"/>
    </location>
</feature>
<dbReference type="RefSeq" id="WP_107770031.1">
    <property type="nucleotide sequence ID" value="NZ_CP049272.1"/>
</dbReference>
<evidence type="ECO:0000313" key="3">
    <source>
        <dbReference type="EMBL" id="QPH87012.1"/>
    </source>
</evidence>
<evidence type="ECO:0000313" key="4">
    <source>
        <dbReference type="Proteomes" id="UP000594513"/>
    </source>
</evidence>
<dbReference type="InterPro" id="IPR036034">
    <property type="entry name" value="PDZ_sf"/>
</dbReference>